<dbReference type="Proteomes" id="UP000278351">
    <property type="component" value="Unassembled WGS sequence"/>
</dbReference>
<gene>
    <name evidence="7" type="ORF">EGT74_14290</name>
</gene>
<dbReference type="Gene3D" id="1.10.10.10">
    <property type="entry name" value="Winged helix-like DNA-binding domain superfamily/Winged helix DNA-binding domain"/>
    <property type="match status" value="1"/>
</dbReference>
<organism evidence="7 8">
    <name type="scientific">Chitinophaga lutea</name>
    <dbReference type="NCBI Taxonomy" id="2488634"/>
    <lineage>
        <taxon>Bacteria</taxon>
        <taxon>Pseudomonadati</taxon>
        <taxon>Bacteroidota</taxon>
        <taxon>Chitinophagia</taxon>
        <taxon>Chitinophagales</taxon>
        <taxon>Chitinophagaceae</taxon>
        <taxon>Chitinophaga</taxon>
    </lineage>
</organism>
<protein>
    <submittedName>
        <fullName evidence="7">Sigma-70 family RNA polymerase sigma factor</fullName>
    </submittedName>
</protein>
<evidence type="ECO:0000256" key="4">
    <source>
        <dbReference type="ARBA" id="ARBA00023163"/>
    </source>
</evidence>
<dbReference type="InterPro" id="IPR013249">
    <property type="entry name" value="RNA_pol_sigma70_r4_t2"/>
</dbReference>
<accession>A0A3N4PX11</accession>
<dbReference type="SUPFAM" id="SSF88946">
    <property type="entry name" value="Sigma2 domain of RNA polymerase sigma factors"/>
    <property type="match status" value="1"/>
</dbReference>
<dbReference type="PANTHER" id="PTHR43133">
    <property type="entry name" value="RNA POLYMERASE ECF-TYPE SIGMA FACTO"/>
    <property type="match status" value="1"/>
</dbReference>
<dbReference type="Pfam" id="PF04542">
    <property type="entry name" value="Sigma70_r2"/>
    <property type="match status" value="1"/>
</dbReference>
<feature type="domain" description="RNA polymerase sigma-70 region 2" evidence="5">
    <location>
        <begin position="27"/>
        <end position="94"/>
    </location>
</feature>
<keyword evidence="8" id="KW-1185">Reference proteome</keyword>
<dbReference type="GO" id="GO:0003677">
    <property type="term" value="F:DNA binding"/>
    <property type="evidence" value="ECO:0007669"/>
    <property type="project" value="InterPro"/>
</dbReference>
<dbReference type="NCBIfam" id="TIGR02937">
    <property type="entry name" value="sigma70-ECF"/>
    <property type="match status" value="1"/>
</dbReference>
<evidence type="ECO:0000259" key="6">
    <source>
        <dbReference type="Pfam" id="PF08281"/>
    </source>
</evidence>
<dbReference type="InterPro" id="IPR007627">
    <property type="entry name" value="RNA_pol_sigma70_r2"/>
</dbReference>
<dbReference type="InterPro" id="IPR013324">
    <property type="entry name" value="RNA_pol_sigma_r3/r4-like"/>
</dbReference>
<reference evidence="7 8" key="1">
    <citation type="submission" date="2018-11" db="EMBL/GenBank/DDBJ databases">
        <title>Chitinophaga lutea sp.nov., isolate from arsenic contaminated soil.</title>
        <authorList>
            <person name="Zong Y."/>
        </authorList>
    </citation>
    <scope>NUCLEOTIDE SEQUENCE [LARGE SCALE GENOMIC DNA]</scope>
    <source>
        <strain evidence="7 8">ZY74</strain>
    </source>
</reference>
<dbReference type="GO" id="GO:0016987">
    <property type="term" value="F:sigma factor activity"/>
    <property type="evidence" value="ECO:0007669"/>
    <property type="project" value="UniProtKB-KW"/>
</dbReference>
<dbReference type="EMBL" id="RPDH01000002">
    <property type="protein sequence ID" value="RPE08230.1"/>
    <property type="molecule type" value="Genomic_DNA"/>
</dbReference>
<dbReference type="AlphaFoldDB" id="A0A3N4PX11"/>
<evidence type="ECO:0000256" key="2">
    <source>
        <dbReference type="ARBA" id="ARBA00023015"/>
    </source>
</evidence>
<dbReference type="InterPro" id="IPR036388">
    <property type="entry name" value="WH-like_DNA-bd_sf"/>
</dbReference>
<keyword evidence="3" id="KW-0731">Sigma factor</keyword>
<dbReference type="GO" id="GO:0006352">
    <property type="term" value="P:DNA-templated transcription initiation"/>
    <property type="evidence" value="ECO:0007669"/>
    <property type="project" value="InterPro"/>
</dbReference>
<dbReference type="Gene3D" id="1.10.1740.10">
    <property type="match status" value="1"/>
</dbReference>
<evidence type="ECO:0000256" key="1">
    <source>
        <dbReference type="ARBA" id="ARBA00010641"/>
    </source>
</evidence>
<dbReference type="RefSeq" id="WP_123847231.1">
    <property type="nucleotide sequence ID" value="NZ_RPDH01000002.1"/>
</dbReference>
<comment type="similarity">
    <text evidence="1">Belongs to the sigma-70 factor family. ECF subfamily.</text>
</comment>
<dbReference type="InterPro" id="IPR013325">
    <property type="entry name" value="RNA_pol_sigma_r2"/>
</dbReference>
<evidence type="ECO:0000259" key="5">
    <source>
        <dbReference type="Pfam" id="PF04542"/>
    </source>
</evidence>
<dbReference type="InterPro" id="IPR039425">
    <property type="entry name" value="RNA_pol_sigma-70-like"/>
</dbReference>
<keyword evidence="2" id="KW-0805">Transcription regulation</keyword>
<feature type="domain" description="RNA polymerase sigma factor 70 region 4 type 2" evidence="6">
    <location>
        <begin position="123"/>
        <end position="174"/>
    </location>
</feature>
<keyword evidence="4" id="KW-0804">Transcription</keyword>
<name>A0A3N4PX11_9BACT</name>
<proteinExistence type="inferred from homology"/>
<dbReference type="Pfam" id="PF08281">
    <property type="entry name" value="Sigma70_r4_2"/>
    <property type="match status" value="1"/>
</dbReference>
<evidence type="ECO:0000313" key="8">
    <source>
        <dbReference type="Proteomes" id="UP000278351"/>
    </source>
</evidence>
<dbReference type="InterPro" id="IPR014284">
    <property type="entry name" value="RNA_pol_sigma-70_dom"/>
</dbReference>
<dbReference type="OrthoDB" id="799938at2"/>
<evidence type="ECO:0000313" key="7">
    <source>
        <dbReference type="EMBL" id="RPE08230.1"/>
    </source>
</evidence>
<evidence type="ECO:0000256" key="3">
    <source>
        <dbReference type="ARBA" id="ARBA00023082"/>
    </source>
</evidence>
<comment type="caution">
    <text evidence="7">The sequence shown here is derived from an EMBL/GenBank/DDBJ whole genome shotgun (WGS) entry which is preliminary data.</text>
</comment>
<sequence>MDEHLHDDLNRLFRRISDGDENAFGTLFQRSVAALYPFILRLVKHPSAVEEVVQAAFLRLWLSRDKLAEVEQPKAWLYKVVANECYTWLRKEARELHLRNTAGPADVADDNLTAELSLRETRRLIAEAVSRLPPRRRHVFVLSRQQGKTIPEIAAALRLSPSSVKNTLVLALRDIRAHLARHGKYIPAALLLWC</sequence>
<dbReference type="CDD" id="cd06171">
    <property type="entry name" value="Sigma70_r4"/>
    <property type="match status" value="1"/>
</dbReference>
<dbReference type="SUPFAM" id="SSF88659">
    <property type="entry name" value="Sigma3 and sigma4 domains of RNA polymerase sigma factors"/>
    <property type="match status" value="1"/>
</dbReference>
<dbReference type="PANTHER" id="PTHR43133:SF46">
    <property type="entry name" value="RNA POLYMERASE SIGMA-70 FACTOR ECF SUBFAMILY"/>
    <property type="match status" value="1"/>
</dbReference>